<reference evidence="1 2" key="1">
    <citation type="submission" date="2016-09" db="EMBL/GenBank/DDBJ databases">
        <title>The complete genome sequences of Rhizobium gallicum, symbiovars gallicum and phaseoli, symbionts associated to common bean (Phaseolus vulgaris).</title>
        <authorList>
            <person name="Bustos P."/>
            <person name="Santamaria R.I."/>
            <person name="Perez-Carrascal O.M."/>
            <person name="Juarez S."/>
            <person name="Lozano L."/>
            <person name="Martinez-Flores I."/>
            <person name="Martinez-Romero E."/>
            <person name="Cevallos M."/>
            <person name="Romero D."/>
            <person name="Davila G."/>
            <person name="Gonzalez V."/>
        </authorList>
    </citation>
    <scope>NUCLEOTIDE SEQUENCE [LARGE SCALE GENOMIC DNA]</scope>
    <source>
        <strain evidence="1 2">IE4872</strain>
        <plasmid evidence="2">prgalie4872a</plasmid>
    </source>
</reference>
<organism evidence="1 2">
    <name type="scientific">Rhizobium gallicum</name>
    <dbReference type="NCBI Taxonomy" id="56730"/>
    <lineage>
        <taxon>Bacteria</taxon>
        <taxon>Pseudomonadati</taxon>
        <taxon>Pseudomonadota</taxon>
        <taxon>Alphaproteobacteria</taxon>
        <taxon>Hyphomicrobiales</taxon>
        <taxon>Rhizobiaceae</taxon>
        <taxon>Rhizobium/Agrobacterium group</taxon>
        <taxon>Rhizobium</taxon>
    </lineage>
</organism>
<protein>
    <submittedName>
        <fullName evidence="1">Uncharacterized protein</fullName>
    </submittedName>
</protein>
<proteinExistence type="predicted"/>
<name>A0A1L5NPT2_9HYPH</name>
<accession>A0A1L5NPT2</accession>
<keyword evidence="1" id="KW-0614">Plasmid</keyword>
<evidence type="ECO:0000313" key="2">
    <source>
        <dbReference type="Proteomes" id="UP000184749"/>
    </source>
</evidence>
<dbReference type="AlphaFoldDB" id="A0A1L5NPT2"/>
<dbReference type="Proteomes" id="UP000184749">
    <property type="component" value="Plasmid pRgalIE4872a"/>
</dbReference>
<dbReference type="EMBL" id="CP017102">
    <property type="protein sequence ID" value="APO69839.1"/>
    <property type="molecule type" value="Genomic_DNA"/>
</dbReference>
<evidence type="ECO:0000313" key="1">
    <source>
        <dbReference type="EMBL" id="APO69839.1"/>
    </source>
</evidence>
<gene>
    <name evidence="1" type="ORF">IE4872_PA00093</name>
</gene>
<geneLocation type="plasmid" evidence="2">
    <name>prgalie4872a</name>
</geneLocation>
<sequence length="64" mass="6408">MTGGPECRASTMLIGMLSILQGQLGARRIPGDGAAKCEPVYDESAGSEHSLASLASDGVNCVGA</sequence>